<dbReference type="Proteomes" id="UP001259572">
    <property type="component" value="Unassembled WGS sequence"/>
</dbReference>
<proteinExistence type="inferred from homology"/>
<evidence type="ECO:0000256" key="1">
    <source>
        <dbReference type="ARBA" id="ARBA00022679"/>
    </source>
</evidence>
<reference evidence="4 5" key="1">
    <citation type="submission" date="2023-05" db="EMBL/GenBank/DDBJ databases">
        <authorList>
            <person name="Guo Y."/>
        </authorList>
    </citation>
    <scope>NUCLEOTIDE SEQUENCE [LARGE SCALE GENOMIC DNA]</scope>
    <source>
        <strain evidence="4 5">GR2756</strain>
    </source>
</reference>
<comment type="similarity">
    <text evidence="2">Belongs to the CDP-alcohol phosphatidyltransferase class-I family.</text>
</comment>
<dbReference type="PROSITE" id="PS00379">
    <property type="entry name" value="CDP_ALCOHOL_P_TRANSF"/>
    <property type="match status" value="1"/>
</dbReference>
<protein>
    <submittedName>
        <fullName evidence="4">CDP-alcohol phosphatidyltransferase family protein</fullName>
    </submittedName>
</protein>
<keyword evidence="3" id="KW-0472">Membrane</keyword>
<evidence type="ECO:0000313" key="4">
    <source>
        <dbReference type="EMBL" id="MDT9600758.1"/>
    </source>
</evidence>
<feature type="transmembrane region" description="Helical" evidence="3">
    <location>
        <begin position="44"/>
        <end position="62"/>
    </location>
</feature>
<evidence type="ECO:0000313" key="5">
    <source>
        <dbReference type="Proteomes" id="UP001259572"/>
    </source>
</evidence>
<dbReference type="EMBL" id="JAVUPU010000011">
    <property type="protein sequence ID" value="MDT9600758.1"/>
    <property type="molecule type" value="Genomic_DNA"/>
</dbReference>
<name>A0ABU3QBK6_9SPHN</name>
<feature type="transmembrane region" description="Helical" evidence="3">
    <location>
        <begin position="246"/>
        <end position="265"/>
    </location>
</feature>
<dbReference type="InterPro" id="IPR048254">
    <property type="entry name" value="CDP_ALCOHOL_P_TRANSF_CS"/>
</dbReference>
<dbReference type="RefSeq" id="WP_315728215.1">
    <property type="nucleotide sequence ID" value="NZ_JAVUPU010000011.1"/>
</dbReference>
<keyword evidence="3" id="KW-0812">Transmembrane</keyword>
<organism evidence="4 5">
    <name type="scientific">Sphingosinicella rhizophila</name>
    <dbReference type="NCBI Taxonomy" id="3050082"/>
    <lineage>
        <taxon>Bacteria</taxon>
        <taxon>Pseudomonadati</taxon>
        <taxon>Pseudomonadota</taxon>
        <taxon>Alphaproteobacteria</taxon>
        <taxon>Sphingomonadales</taxon>
        <taxon>Sphingosinicellaceae</taxon>
        <taxon>Sphingosinicella</taxon>
    </lineage>
</organism>
<evidence type="ECO:0000256" key="3">
    <source>
        <dbReference type="SAM" id="Phobius"/>
    </source>
</evidence>
<dbReference type="Pfam" id="PF01066">
    <property type="entry name" value="CDP-OH_P_transf"/>
    <property type="match status" value="1"/>
</dbReference>
<keyword evidence="1 2" id="KW-0808">Transferase</keyword>
<feature type="transmembrane region" description="Helical" evidence="3">
    <location>
        <begin position="74"/>
        <end position="94"/>
    </location>
</feature>
<gene>
    <name evidence="4" type="ORF">RQX22_17485</name>
</gene>
<accession>A0ABU3QBK6</accession>
<keyword evidence="3" id="KW-1133">Transmembrane helix</keyword>
<evidence type="ECO:0000256" key="2">
    <source>
        <dbReference type="RuleBase" id="RU003750"/>
    </source>
</evidence>
<keyword evidence="5" id="KW-1185">Reference proteome</keyword>
<dbReference type="InterPro" id="IPR000462">
    <property type="entry name" value="CDP-OH_P_trans"/>
</dbReference>
<dbReference type="Gene3D" id="1.20.120.1760">
    <property type="match status" value="1"/>
</dbReference>
<comment type="caution">
    <text evidence="4">The sequence shown here is derived from an EMBL/GenBank/DDBJ whole genome shotgun (WGS) entry which is preliminary data.</text>
</comment>
<sequence>MPRGPSFLPPPDGSRDPRIDDPTNRWLIHLLGRLLLPLALRFRVSANAVSVTGLILGAAAAWSYLDWRDENRALLGFLLCIAWLIADGLDGMIARATATASPLGRILDGLCDHGVFCLLYVALAHSIGTWEAWGLGALAGIAHAVQSTLYEGERVRFHRRRRGDPGEMRRTISRNPLVRLYDAVALAPDRWSEPFDAMLRNARDPERVGRIYCDAAVPALKPMWALSANMRILAIFLACLAGNPLLFFWLELVPLSLVLVIGLLWHRNIEKRMVRAYGNGRSTSAAFDPPPTHI</sequence>
<dbReference type="InterPro" id="IPR043130">
    <property type="entry name" value="CDP-OH_PTrfase_TM_dom"/>
</dbReference>